<dbReference type="AlphaFoldDB" id="A0A9P7K2P1"/>
<dbReference type="EMBL" id="JABCKI010006389">
    <property type="protein sequence ID" value="KAG5634483.1"/>
    <property type="molecule type" value="Genomic_DNA"/>
</dbReference>
<reference evidence="1" key="1">
    <citation type="submission" date="2021-02" db="EMBL/GenBank/DDBJ databases">
        <authorList>
            <person name="Nieuwenhuis M."/>
            <person name="Van De Peppel L.J.J."/>
        </authorList>
    </citation>
    <scope>NUCLEOTIDE SEQUENCE</scope>
    <source>
        <strain evidence="1">D49</strain>
    </source>
</reference>
<reference evidence="1" key="2">
    <citation type="submission" date="2021-10" db="EMBL/GenBank/DDBJ databases">
        <title>Phylogenomics reveals ancestral predisposition of the termite-cultivated fungus Termitomyces towards a domesticated lifestyle.</title>
        <authorList>
            <person name="Auxier B."/>
            <person name="Grum-Grzhimaylo A."/>
            <person name="Cardenas M.E."/>
            <person name="Lodge J.D."/>
            <person name="Laessoe T."/>
            <person name="Pedersen O."/>
            <person name="Smith M.E."/>
            <person name="Kuyper T.W."/>
            <person name="Franco-Molano E.A."/>
            <person name="Baroni T.J."/>
            <person name="Aanen D.K."/>
        </authorList>
    </citation>
    <scope>NUCLEOTIDE SEQUENCE</scope>
    <source>
        <strain evidence="1">D49</strain>
    </source>
</reference>
<accession>A0A9P7K2P1</accession>
<gene>
    <name evidence="1" type="ORF">H0H81_001797</name>
</gene>
<keyword evidence="2" id="KW-1185">Reference proteome</keyword>
<protein>
    <submittedName>
        <fullName evidence="1">Uncharacterized protein</fullName>
    </submittedName>
</protein>
<evidence type="ECO:0000313" key="1">
    <source>
        <dbReference type="EMBL" id="KAG5634483.1"/>
    </source>
</evidence>
<proteinExistence type="predicted"/>
<comment type="caution">
    <text evidence="1">The sequence shown here is derived from an EMBL/GenBank/DDBJ whole genome shotgun (WGS) entry which is preliminary data.</text>
</comment>
<name>A0A9P7K2P1_9AGAR</name>
<evidence type="ECO:0000313" key="2">
    <source>
        <dbReference type="Proteomes" id="UP000717328"/>
    </source>
</evidence>
<organism evidence="1 2">
    <name type="scientific">Sphagnurus paluster</name>
    <dbReference type="NCBI Taxonomy" id="117069"/>
    <lineage>
        <taxon>Eukaryota</taxon>
        <taxon>Fungi</taxon>
        <taxon>Dikarya</taxon>
        <taxon>Basidiomycota</taxon>
        <taxon>Agaricomycotina</taxon>
        <taxon>Agaricomycetes</taxon>
        <taxon>Agaricomycetidae</taxon>
        <taxon>Agaricales</taxon>
        <taxon>Tricholomatineae</taxon>
        <taxon>Lyophyllaceae</taxon>
        <taxon>Sphagnurus</taxon>
    </lineage>
</organism>
<sequence length="85" mass="9341">MPSVPPLEDPAVVKKIVQTLKDLTAERLDIEKKVFDIGYLLKDHGGNFSILHEIIVGDPKATWTKAIRLSRDMASGDIAGRLTGE</sequence>
<dbReference type="Proteomes" id="UP000717328">
    <property type="component" value="Unassembled WGS sequence"/>
</dbReference>